<dbReference type="InterPro" id="IPR012337">
    <property type="entry name" value="RNaseH-like_sf"/>
</dbReference>
<dbReference type="PANTHER" id="PTHR33116">
    <property type="entry name" value="REVERSE TRANSCRIPTASE ZINC-BINDING DOMAIN-CONTAINING PROTEIN-RELATED-RELATED"/>
    <property type="match status" value="1"/>
</dbReference>
<proteinExistence type="predicted"/>
<gene>
    <name evidence="2" type="ORF">MTR67_026209</name>
</gene>
<dbReference type="AlphaFoldDB" id="A0AAF0R7A0"/>
<dbReference type="InterPro" id="IPR036397">
    <property type="entry name" value="RNaseH_sf"/>
</dbReference>
<dbReference type="SUPFAM" id="SSF53098">
    <property type="entry name" value="Ribonuclease H-like"/>
    <property type="match status" value="1"/>
</dbReference>
<dbReference type="GO" id="GO:0003676">
    <property type="term" value="F:nucleic acid binding"/>
    <property type="evidence" value="ECO:0007669"/>
    <property type="project" value="InterPro"/>
</dbReference>
<sequence>MLNMIHHHQRYKNFQMEIRGPQINHLSFADDIIIFSSTTRDTLQMIMKTLSTYETVSDQLINKEKSHFMVPENIPQDKIAMIREVTSFNQKVSPITYLGCPLYIGGQRIIYYSDLVAKITRKISGWQSIMLSFGSKATIVKHVLQPIPIHTMSAISPPKTTIRYMKQAIADFFWGWDKEKRKYHWASWDKLSLPYDEGGIGVRKLEDICTSLQFKQWWIFKSIVETQIKWKINSGNSSFWWDDWLGEGPLASYCTYVTSLNNTTISQFLVGGTWNETMVRQWVPPLLVPKILSFPIYYQEQIPEEAIWKPTVDSLFSCSSAWEITRHKGTKSIINKGICHRHLPFKISFLAWRALMNKLPTNEKITSFGKEAARCSCCYRTAENNIDHIFVSGHFANKHLEFFLCSCITYEPVNSCVIIIWNLWKNRCAAKNGAKQFSTARVKFLIFKDTTHLLNTPFPYIQWANNWTDLYRMVEKCRQETMARIVKWEKPCQPLLKLNTDGSALSNLGQIGGGGILRDHLGRMIYAFAIPLGTGTNNQAELQAASHGIFWCIQHGYKKIHLEVDSELVIKWLSKQLTLPWNLQQYITELQHLVQQLEQVKCTHTYREANNTTGHLSKFSHTSNIIQHFYIKEQLPTLAKGSFILEKFDMPTFRRKRLKRIKRPP</sequence>
<dbReference type="Pfam" id="PF13966">
    <property type="entry name" value="zf-RVT"/>
    <property type="match status" value="1"/>
</dbReference>
<organism evidence="2 3">
    <name type="scientific">Solanum verrucosum</name>
    <dbReference type="NCBI Taxonomy" id="315347"/>
    <lineage>
        <taxon>Eukaryota</taxon>
        <taxon>Viridiplantae</taxon>
        <taxon>Streptophyta</taxon>
        <taxon>Embryophyta</taxon>
        <taxon>Tracheophyta</taxon>
        <taxon>Spermatophyta</taxon>
        <taxon>Magnoliopsida</taxon>
        <taxon>eudicotyledons</taxon>
        <taxon>Gunneridae</taxon>
        <taxon>Pentapetalae</taxon>
        <taxon>asterids</taxon>
        <taxon>lamiids</taxon>
        <taxon>Solanales</taxon>
        <taxon>Solanaceae</taxon>
        <taxon>Solanoideae</taxon>
        <taxon>Solaneae</taxon>
        <taxon>Solanum</taxon>
    </lineage>
</organism>
<dbReference type="Gene3D" id="3.30.420.10">
    <property type="entry name" value="Ribonuclease H-like superfamily/Ribonuclease H"/>
    <property type="match status" value="1"/>
</dbReference>
<dbReference type="PANTHER" id="PTHR33116:SF82">
    <property type="entry name" value="RNASE H FAMILY PROTEIN"/>
    <property type="match status" value="1"/>
</dbReference>
<dbReference type="Pfam" id="PF00078">
    <property type="entry name" value="RVT_1"/>
    <property type="match status" value="1"/>
</dbReference>
<dbReference type="EMBL" id="CP133617">
    <property type="protein sequence ID" value="WMV32824.1"/>
    <property type="molecule type" value="Genomic_DNA"/>
</dbReference>
<accession>A0AAF0R7A0</accession>
<dbReference type="PROSITE" id="PS50879">
    <property type="entry name" value="RNASE_H_1"/>
    <property type="match status" value="1"/>
</dbReference>
<keyword evidence="3" id="KW-1185">Reference proteome</keyword>
<protein>
    <recommendedName>
        <fullName evidence="1">RNase H type-1 domain-containing protein</fullName>
    </recommendedName>
</protein>
<evidence type="ECO:0000313" key="2">
    <source>
        <dbReference type="EMBL" id="WMV32824.1"/>
    </source>
</evidence>
<evidence type="ECO:0000259" key="1">
    <source>
        <dbReference type="PROSITE" id="PS50879"/>
    </source>
</evidence>
<dbReference type="Proteomes" id="UP001234989">
    <property type="component" value="Chromosome 6"/>
</dbReference>
<name>A0AAF0R7A0_SOLVR</name>
<evidence type="ECO:0000313" key="3">
    <source>
        <dbReference type="Proteomes" id="UP001234989"/>
    </source>
</evidence>
<dbReference type="Pfam" id="PF13456">
    <property type="entry name" value="RVT_3"/>
    <property type="match status" value="1"/>
</dbReference>
<dbReference type="GO" id="GO:0004523">
    <property type="term" value="F:RNA-DNA hybrid ribonuclease activity"/>
    <property type="evidence" value="ECO:0007669"/>
    <property type="project" value="InterPro"/>
</dbReference>
<dbReference type="InterPro" id="IPR026960">
    <property type="entry name" value="RVT-Znf"/>
</dbReference>
<dbReference type="InterPro" id="IPR002156">
    <property type="entry name" value="RNaseH_domain"/>
</dbReference>
<dbReference type="CDD" id="cd06222">
    <property type="entry name" value="RNase_H_like"/>
    <property type="match status" value="1"/>
</dbReference>
<reference evidence="2" key="1">
    <citation type="submission" date="2023-08" db="EMBL/GenBank/DDBJ databases">
        <title>A de novo genome assembly of Solanum verrucosum Schlechtendal, a Mexican diploid species geographically isolated from the other diploid A-genome species in potato relatives.</title>
        <authorList>
            <person name="Hosaka K."/>
        </authorList>
    </citation>
    <scope>NUCLEOTIDE SEQUENCE</scope>
    <source>
        <tissue evidence="2">Young leaves</tissue>
    </source>
</reference>
<feature type="domain" description="RNase H type-1" evidence="1">
    <location>
        <begin position="492"/>
        <end position="622"/>
    </location>
</feature>
<dbReference type="InterPro" id="IPR000477">
    <property type="entry name" value="RT_dom"/>
</dbReference>
<dbReference type="InterPro" id="IPR044730">
    <property type="entry name" value="RNase_H-like_dom_plant"/>
</dbReference>